<dbReference type="Pfam" id="PF21467">
    <property type="entry name" value="BetaGal_gal-bd"/>
    <property type="match status" value="1"/>
</dbReference>
<sequence length="890" mass="100628">MTIEGKDVFIYSAAFHYFRCPKALWRDRFRKIKKAGFNTVETYVPWNWHEMNMPKNVNDFSKCDFSDLKAWLKMAQEEFGFYTIVRPGPFICAEWAGGAHPRWLGKFCPDKYETSFWLRSDNPEYIKWSKHWYDAVCPIFASEQITNKPKGGKGIILVQLENEYIYFDMASEGKIRYLKALYQAAKSNGINVPLFTCVTPEARDCKDPQISQVFDMDNQYIWWNMQESKNRIEDLKRQQPDAPAFVCELQGGWFSTVGRSLSEDNYLDGRHARGMALMAMAGGATGLNYYMFFGGTHFAGWGARTMTTSYDYGAALKENGGTGEKFLTTKAIGEFLAIHGSRLTRSVPVGFSTDNTSKDLIIGMRRATDGTQYIFVLNKDKKATFSDEINLKLTNQQPIRFRCELGALDSKVLVLNTGETNGSKGEWFPKEQNEILRPKKIPASVRITTAYKQNETFKARWTPLGSAVSLPELGVNDCRYSLYKSKFNLTVEELKKYGSIVFDMFTGDPMYIQINGKIAPRASINEFDNTFISKGLLHAGTNEIVAVYENQGHAHGYRPMEELSGMRNGGLGPEVESITPVEQWKVKLAASDNEKDILKASTNEDNWEKMMLDDETVAGLATLQIAGLAKPKWPAAWILQGKNATAVYRSQINFTPEMIKNGKTMLEFGCIDDRGVLYVNGKLVASHDEWDKPFIANIVDFIKPGANQIVMAVTNSNGSGGILKPVRLLRQMKIEKPLKWEVAKDLSGVTNGWITGCSNTKGWEKIALDTVNSIPRKGNNIQPKGIYDALFTWYKVEFELPESENGVWIPWRLLINASGNGYMWLNGHNIGRHWEVGPQREFYLPECWLNFGKGKKNVLVFGLRQSANGAKLKSVEIAPYANDAEMRETK</sequence>
<keyword evidence="10" id="KW-1185">Reference proteome</keyword>
<comment type="similarity">
    <text evidence="1">Belongs to the glycosyl hydrolase 2 family.</text>
</comment>
<dbReference type="EMBL" id="AP028055">
    <property type="protein sequence ID" value="BEG99247.1"/>
    <property type="molecule type" value="Genomic_DNA"/>
</dbReference>
<evidence type="ECO:0000256" key="5">
    <source>
        <dbReference type="RuleBase" id="RU003679"/>
    </source>
</evidence>
<dbReference type="InterPro" id="IPR006104">
    <property type="entry name" value="Glyco_hydro_2_N"/>
</dbReference>
<dbReference type="InterPro" id="IPR048913">
    <property type="entry name" value="BetaGal_gal-bd"/>
</dbReference>
<evidence type="ECO:0000313" key="10">
    <source>
        <dbReference type="Proteomes" id="UP001496674"/>
    </source>
</evidence>
<evidence type="ECO:0000256" key="1">
    <source>
        <dbReference type="ARBA" id="ARBA00007401"/>
    </source>
</evidence>
<dbReference type="InterPro" id="IPR031330">
    <property type="entry name" value="Gly_Hdrlase_35_cat"/>
</dbReference>
<dbReference type="Pfam" id="PF02837">
    <property type="entry name" value="Glyco_hydro_2_N"/>
    <property type="match status" value="1"/>
</dbReference>
<evidence type="ECO:0000256" key="3">
    <source>
        <dbReference type="ARBA" id="ARBA00022801"/>
    </source>
</evidence>
<reference evidence="9 10" key="1">
    <citation type="submission" date="2023-04" db="EMBL/GenBank/DDBJ databases">
        <title>Draft genome sequence of acteroides sedimenti strain YN3PY1.</title>
        <authorList>
            <person name="Yoshida N."/>
        </authorList>
    </citation>
    <scope>NUCLEOTIDE SEQUENCE [LARGE SCALE GENOMIC DNA]</scope>
    <source>
        <strain evidence="9 10">YN3PY1</strain>
    </source>
</reference>
<proteinExistence type="inferred from homology"/>
<feature type="domain" description="Glycosyl hydrolases family 2 sugar binding" evidence="7">
    <location>
        <begin position="640"/>
        <end position="715"/>
    </location>
</feature>
<feature type="domain" description="Glycoside hydrolase 35 catalytic" evidence="6">
    <location>
        <begin position="1"/>
        <end position="333"/>
    </location>
</feature>
<evidence type="ECO:0000256" key="2">
    <source>
        <dbReference type="ARBA" id="ARBA00009809"/>
    </source>
</evidence>
<evidence type="ECO:0000259" key="7">
    <source>
        <dbReference type="Pfam" id="PF02837"/>
    </source>
</evidence>
<dbReference type="PANTHER" id="PTHR23421">
    <property type="entry name" value="BETA-GALACTOSIDASE RELATED"/>
    <property type="match status" value="1"/>
</dbReference>
<protein>
    <submittedName>
        <fullName evidence="9">Beta-galactosidase</fullName>
    </submittedName>
</protein>
<accession>A0ABM8IDJ4</accession>
<keyword evidence="3" id="KW-0378">Hydrolase</keyword>
<feature type="domain" description="Beta-galactosidase galactose-binding" evidence="8">
    <location>
        <begin position="792"/>
        <end position="852"/>
    </location>
</feature>
<dbReference type="Gene3D" id="3.20.20.80">
    <property type="entry name" value="Glycosidases"/>
    <property type="match status" value="1"/>
</dbReference>
<dbReference type="InterPro" id="IPR017853">
    <property type="entry name" value="GH"/>
</dbReference>
<dbReference type="Pfam" id="PF01301">
    <property type="entry name" value="Glyco_hydro_35"/>
    <property type="match status" value="1"/>
</dbReference>
<name>A0ABM8IDJ4_9BACE</name>
<dbReference type="InterPro" id="IPR008979">
    <property type="entry name" value="Galactose-bd-like_sf"/>
</dbReference>
<dbReference type="PRINTS" id="PR00742">
    <property type="entry name" value="GLHYDRLASE35"/>
</dbReference>
<organism evidence="9 10">
    <name type="scientific">Bacteroides sedimenti</name>
    <dbReference type="NCBI Taxonomy" id="2136147"/>
    <lineage>
        <taxon>Bacteria</taxon>
        <taxon>Pseudomonadati</taxon>
        <taxon>Bacteroidota</taxon>
        <taxon>Bacteroidia</taxon>
        <taxon>Bacteroidales</taxon>
        <taxon>Bacteroidaceae</taxon>
        <taxon>Bacteroides</taxon>
    </lineage>
</organism>
<dbReference type="SUPFAM" id="SSF49785">
    <property type="entry name" value="Galactose-binding domain-like"/>
    <property type="match status" value="2"/>
</dbReference>
<keyword evidence="4" id="KW-0326">Glycosidase</keyword>
<evidence type="ECO:0000256" key="4">
    <source>
        <dbReference type="ARBA" id="ARBA00023295"/>
    </source>
</evidence>
<dbReference type="SUPFAM" id="SSF51445">
    <property type="entry name" value="(Trans)glycosidases"/>
    <property type="match status" value="1"/>
</dbReference>
<gene>
    <name evidence="9" type="ORF">BSYN_15120</name>
</gene>
<evidence type="ECO:0000313" key="9">
    <source>
        <dbReference type="EMBL" id="BEG99247.1"/>
    </source>
</evidence>
<dbReference type="Proteomes" id="UP001496674">
    <property type="component" value="Chromosome"/>
</dbReference>
<evidence type="ECO:0000259" key="6">
    <source>
        <dbReference type="Pfam" id="PF01301"/>
    </source>
</evidence>
<evidence type="ECO:0000259" key="8">
    <source>
        <dbReference type="Pfam" id="PF21467"/>
    </source>
</evidence>
<comment type="similarity">
    <text evidence="2 5">Belongs to the glycosyl hydrolase 35 family.</text>
</comment>
<dbReference type="Gene3D" id="2.60.120.260">
    <property type="entry name" value="Galactose-binding domain-like"/>
    <property type="match status" value="2"/>
</dbReference>
<dbReference type="InterPro" id="IPR001944">
    <property type="entry name" value="Glycoside_Hdrlase_35"/>
</dbReference>